<dbReference type="Proteomes" id="UP001521931">
    <property type="component" value="Unassembled WGS sequence"/>
</dbReference>
<gene>
    <name evidence="8" type="ORF">MHL29_02195</name>
</gene>
<proteinExistence type="predicted"/>
<evidence type="ECO:0000256" key="4">
    <source>
        <dbReference type="ARBA" id="ARBA00022989"/>
    </source>
</evidence>
<keyword evidence="9" id="KW-1185">Reference proteome</keyword>
<evidence type="ECO:0000259" key="7">
    <source>
        <dbReference type="Pfam" id="PF04024"/>
    </source>
</evidence>
<protein>
    <submittedName>
        <fullName evidence="8">PspC domain-containing protein</fullName>
    </submittedName>
</protein>
<comment type="subcellular location">
    <subcellularLocation>
        <location evidence="1">Cell membrane</location>
        <topology evidence="1">Single-pass membrane protein</topology>
    </subcellularLocation>
</comment>
<keyword evidence="3 6" id="KW-0812">Transmembrane</keyword>
<dbReference type="InterPro" id="IPR007168">
    <property type="entry name" value="Phageshock_PspC_N"/>
</dbReference>
<dbReference type="PANTHER" id="PTHR33885">
    <property type="entry name" value="PHAGE SHOCK PROTEIN C"/>
    <property type="match status" value="1"/>
</dbReference>
<dbReference type="PANTHER" id="PTHR33885:SF3">
    <property type="entry name" value="PHAGE SHOCK PROTEIN C"/>
    <property type="match status" value="1"/>
</dbReference>
<sequence>MNSIYAAMRKNGLTRPRSGRIAMGVCAGIGRKLGVEANIVRLVFIASLIIPGSQVLVYLALMILMPED</sequence>
<dbReference type="RefSeq" id="WP_239261874.1">
    <property type="nucleotide sequence ID" value="NZ_DAMCVA010000296.1"/>
</dbReference>
<keyword evidence="4 6" id="KW-1133">Transmembrane helix</keyword>
<feature type="transmembrane region" description="Helical" evidence="6">
    <location>
        <begin position="39"/>
        <end position="65"/>
    </location>
</feature>
<evidence type="ECO:0000313" key="9">
    <source>
        <dbReference type="Proteomes" id="UP001521931"/>
    </source>
</evidence>
<dbReference type="InterPro" id="IPR052027">
    <property type="entry name" value="PspC"/>
</dbReference>
<evidence type="ECO:0000313" key="8">
    <source>
        <dbReference type="EMBL" id="MCG7320706.1"/>
    </source>
</evidence>
<keyword evidence="5 6" id="KW-0472">Membrane</keyword>
<accession>A0ABS9PYL7</accession>
<name>A0ABS9PYL7_9MICO</name>
<evidence type="ECO:0000256" key="5">
    <source>
        <dbReference type="ARBA" id="ARBA00023136"/>
    </source>
</evidence>
<evidence type="ECO:0000256" key="2">
    <source>
        <dbReference type="ARBA" id="ARBA00022475"/>
    </source>
</evidence>
<dbReference type="Pfam" id="PF04024">
    <property type="entry name" value="PspC"/>
    <property type="match status" value="1"/>
</dbReference>
<evidence type="ECO:0000256" key="6">
    <source>
        <dbReference type="SAM" id="Phobius"/>
    </source>
</evidence>
<feature type="domain" description="Phage shock protein PspC N-terminal" evidence="7">
    <location>
        <begin position="12"/>
        <end position="67"/>
    </location>
</feature>
<dbReference type="EMBL" id="JAKRCV010000004">
    <property type="protein sequence ID" value="MCG7320706.1"/>
    <property type="molecule type" value="Genomic_DNA"/>
</dbReference>
<evidence type="ECO:0000256" key="1">
    <source>
        <dbReference type="ARBA" id="ARBA00004162"/>
    </source>
</evidence>
<organism evidence="8 9">
    <name type="scientific">Arsenicicoccus bolidensis</name>
    <dbReference type="NCBI Taxonomy" id="229480"/>
    <lineage>
        <taxon>Bacteria</taxon>
        <taxon>Bacillati</taxon>
        <taxon>Actinomycetota</taxon>
        <taxon>Actinomycetes</taxon>
        <taxon>Micrococcales</taxon>
        <taxon>Intrasporangiaceae</taxon>
        <taxon>Arsenicicoccus</taxon>
    </lineage>
</organism>
<comment type="caution">
    <text evidence="8">The sequence shown here is derived from an EMBL/GenBank/DDBJ whole genome shotgun (WGS) entry which is preliminary data.</text>
</comment>
<keyword evidence="2" id="KW-1003">Cell membrane</keyword>
<evidence type="ECO:0000256" key="3">
    <source>
        <dbReference type="ARBA" id="ARBA00022692"/>
    </source>
</evidence>
<reference evidence="8 9" key="1">
    <citation type="submission" date="2022-02" db="EMBL/GenBank/DDBJ databases">
        <title>Uncovering new skin microbiome diversity through culturing and metagenomics.</title>
        <authorList>
            <person name="Conlan S."/>
            <person name="Deming C."/>
            <person name="Nisc Comparative Sequencing Program N."/>
            <person name="Segre J.A."/>
        </authorList>
    </citation>
    <scope>NUCLEOTIDE SEQUENCE [LARGE SCALE GENOMIC DNA]</scope>
    <source>
        <strain evidence="8 9">ACRQZ</strain>
    </source>
</reference>